<dbReference type="Gene3D" id="3.40.50.970">
    <property type="match status" value="2"/>
</dbReference>
<dbReference type="RefSeq" id="WP_012548730.1">
    <property type="nucleotide sequence ID" value="NC_011297.1"/>
</dbReference>
<evidence type="ECO:0000256" key="2">
    <source>
        <dbReference type="ARBA" id="ARBA00005623"/>
    </source>
</evidence>
<organism evidence="7 8">
    <name type="scientific">Dictyoglomus thermophilum (strain ATCC 35947 / DSM 3960 / H-6-12)</name>
    <dbReference type="NCBI Taxonomy" id="309799"/>
    <lineage>
        <taxon>Bacteria</taxon>
        <taxon>Pseudomonadati</taxon>
        <taxon>Dictyoglomota</taxon>
        <taxon>Dictyoglomia</taxon>
        <taxon>Dictyoglomales</taxon>
        <taxon>Dictyoglomaceae</taxon>
        <taxon>Dictyoglomus</taxon>
    </lineage>
</organism>
<reference evidence="7 8" key="1">
    <citation type="journal article" date="2014" name="Genome Announc.">
        <title>Complete Genome Sequence of the Extreme Thermophile Dictyoglomus thermophilum H-6-12.</title>
        <authorList>
            <person name="Coil D.A."/>
            <person name="Badger J.H."/>
            <person name="Forberger H.C."/>
            <person name="Riggs F."/>
            <person name="Madupu R."/>
            <person name="Fedorova N."/>
            <person name="Ward N."/>
            <person name="Robb F.T."/>
            <person name="Eisen J.A."/>
        </authorList>
    </citation>
    <scope>NUCLEOTIDE SEQUENCE [LARGE SCALE GENOMIC DNA]</scope>
    <source>
        <strain evidence="8">ATCC 35947 / DSM 3960 / H-6-12</strain>
    </source>
</reference>
<dbReference type="OrthoDB" id="9768449at2"/>
<dbReference type="HOGENOM" id="CLU_013954_2_0_0"/>
<keyword evidence="8" id="KW-1185">Reference proteome</keyword>
<protein>
    <submittedName>
        <fullName evidence="7">D-xylulose 5-phosphate/D-fructose 6-phosphate phosphoketolase</fullName>
    </submittedName>
</protein>
<feature type="domain" description="Xylulose 5-phosphate/Fructose 6-phosphate phosphoketolase C-terminal" evidence="5">
    <location>
        <begin position="575"/>
        <end position="786"/>
    </location>
</feature>
<gene>
    <name evidence="7" type="primary">xfp</name>
    <name evidence="7" type="ordered locus">DICTH_0096</name>
</gene>
<comment type="similarity">
    <text evidence="2">Belongs to the XFP family.</text>
</comment>
<evidence type="ECO:0000256" key="1">
    <source>
        <dbReference type="ARBA" id="ARBA00001964"/>
    </source>
</evidence>
<comment type="cofactor">
    <cofactor evidence="1">
        <name>thiamine diphosphate</name>
        <dbReference type="ChEBI" id="CHEBI:58937"/>
    </cofactor>
</comment>
<dbReference type="EMBL" id="CP001146">
    <property type="protein sequence ID" value="ACI20098.1"/>
    <property type="molecule type" value="Genomic_DNA"/>
</dbReference>
<dbReference type="GO" id="GO:0005975">
    <property type="term" value="P:carbohydrate metabolic process"/>
    <property type="evidence" value="ECO:0007669"/>
    <property type="project" value="InterPro"/>
</dbReference>
<sequence>MLEKLNDYWKACCYLAAGMIYLWDNPLLKEPLKPEHIKERLLGHWGASPGLSFVYIHGNRVINKYDLNCIFIAGPGHGAPGVIAPAYLEGTISELYSQFSQDEEGMKNLFKAFSFPGGLGSHCTPELPGSIQEGGELGYSLAHAFGAVFDHKDLIAITVVGDGEAETGPLATCWHSNKFLNPVRDGAVLPVLLLNGYKINNPTILSRIENEELISLFKGYGYEPYIVEGEESLEVHEKMASAMDSAVEKIISIWEEARSKNKPFRPYWPMIILRTPKGWTAPRKVGNHYVEGYWRAHQVPFSDAKENPKSLEVLEAWLRSYEPQKLFTPEGKLREDLRDLAPKGEKRMSATHYANGGLLRRELKLPDLKSFAVSVKTPIQDEAENTRPLGLFLKEIIRLNPDNFRVFGPDETKSNRLDAVFEFGKAWMAKVLPEDEDEGYLSPFGRTMEMLSEHTLEGWLEGYLLTGRHGFLNTYEGFAPIISSMVNQFGKWLDISSDIPWRAPISSLNLLLTSVVWRQDHNGFTHQDPGFITSIVDKWPNVVRVYFPPDANTLLCTAWHCFQTTNRINIIVIDKQKHPQYLSIEDAFKHAMKGIGIWDFASNHPEHEPDVVIASCGDIPTKEAIYAVRMLKKLFPELKIRFVNVLNLFTLTPNTEHPDGLSDREFDSYFTKDKPVIFNFHGYPWLIHRLTYRRNNHKNIHVRGYRENRKIGIDAGYLAPFLKGRGGITTPLQLAILNQIDRFSIAMDVIERVEALQDEGGYYKDLLKNKQIEALEYAYNHGVDKEFDEIEL</sequence>
<dbReference type="KEGG" id="dth:DICTH_0096"/>
<dbReference type="InterPro" id="IPR018969">
    <property type="entry name" value="Xul5P/Fru6P_PKetolase_C"/>
</dbReference>
<name>B5YB08_DICT6</name>
<dbReference type="STRING" id="309799.DICTH_0096"/>
<evidence type="ECO:0000313" key="8">
    <source>
        <dbReference type="Proteomes" id="UP000001733"/>
    </source>
</evidence>
<feature type="domain" description="Xylulose 5-phosphate/Fructose 6-phosphate phosphoketolase N-terminal" evidence="6">
    <location>
        <begin position="2"/>
        <end position="358"/>
    </location>
</feature>
<dbReference type="InterPro" id="IPR029061">
    <property type="entry name" value="THDP-binding"/>
</dbReference>
<dbReference type="InterPro" id="IPR019790">
    <property type="entry name" value="Xul5P/Fru6P_PKetolase_CS"/>
</dbReference>
<proteinExistence type="inferred from homology"/>
<dbReference type="PANTHER" id="PTHR31273:SF0">
    <property type="entry name" value="PHOSPHOKETOLASE-RELATED"/>
    <property type="match status" value="1"/>
</dbReference>
<dbReference type="NCBIfam" id="NF003617">
    <property type="entry name" value="PRK05261.1-2"/>
    <property type="match status" value="1"/>
</dbReference>
<dbReference type="AlphaFoldDB" id="B5YB08"/>
<dbReference type="SUPFAM" id="SSF52518">
    <property type="entry name" value="Thiamin diphosphate-binding fold (THDP-binding)"/>
    <property type="match status" value="2"/>
</dbReference>
<dbReference type="PANTHER" id="PTHR31273">
    <property type="entry name" value="PHOSPHOKETOLASE-RELATED"/>
    <property type="match status" value="1"/>
</dbReference>
<dbReference type="Proteomes" id="UP000001733">
    <property type="component" value="Chromosome"/>
</dbReference>
<dbReference type="InterPro" id="IPR018970">
    <property type="entry name" value="Xul5P/Fru6P_PKetolase_N"/>
</dbReference>
<evidence type="ECO:0000256" key="4">
    <source>
        <dbReference type="ARBA" id="ARBA00023239"/>
    </source>
</evidence>
<evidence type="ECO:0000256" key="3">
    <source>
        <dbReference type="ARBA" id="ARBA00023052"/>
    </source>
</evidence>
<evidence type="ECO:0000259" key="6">
    <source>
        <dbReference type="Pfam" id="PF09364"/>
    </source>
</evidence>
<accession>B5YB08</accession>
<dbReference type="Pfam" id="PF09363">
    <property type="entry name" value="XFP_C"/>
    <property type="match status" value="1"/>
</dbReference>
<evidence type="ECO:0000259" key="5">
    <source>
        <dbReference type="Pfam" id="PF09363"/>
    </source>
</evidence>
<dbReference type="Pfam" id="PF03894">
    <property type="entry name" value="XFP"/>
    <property type="match status" value="1"/>
</dbReference>
<dbReference type="PROSITE" id="PS60002">
    <property type="entry name" value="PHOSPHOKETOLASE_1"/>
    <property type="match status" value="1"/>
</dbReference>
<dbReference type="InterPro" id="IPR009014">
    <property type="entry name" value="Transketo_C/PFOR_II"/>
</dbReference>
<keyword evidence="3" id="KW-0786">Thiamine pyrophosphate</keyword>
<dbReference type="PaxDb" id="309799-DICTH_0096"/>
<dbReference type="GO" id="GO:0016832">
    <property type="term" value="F:aldehyde-lyase activity"/>
    <property type="evidence" value="ECO:0007669"/>
    <property type="project" value="InterPro"/>
</dbReference>
<dbReference type="InterPro" id="IPR005593">
    <property type="entry name" value="Xul5P/Fru6P_PKetolase"/>
</dbReference>
<dbReference type="NCBIfam" id="NF003619">
    <property type="entry name" value="PRK05261.1-4"/>
    <property type="match status" value="1"/>
</dbReference>
<dbReference type="eggNOG" id="COG3957">
    <property type="taxonomic scope" value="Bacteria"/>
</dbReference>
<dbReference type="PIRSF" id="PIRSF017245">
    <property type="entry name" value="Phosphoketolase"/>
    <property type="match status" value="1"/>
</dbReference>
<keyword evidence="4" id="KW-0456">Lyase</keyword>
<dbReference type="Gene3D" id="3.40.50.920">
    <property type="match status" value="1"/>
</dbReference>
<dbReference type="Pfam" id="PF09364">
    <property type="entry name" value="XFP_N"/>
    <property type="match status" value="1"/>
</dbReference>
<evidence type="ECO:0000313" key="7">
    <source>
        <dbReference type="EMBL" id="ACI20098.1"/>
    </source>
</evidence>